<protein>
    <submittedName>
        <fullName evidence="1">Uncharacterized protein</fullName>
    </submittedName>
</protein>
<sequence>MKFNYKLLLPLIAIIFISFTTSIVAQSEAEKLKQVDKDEKAMIDMFNEECGNTKCDKNATK</sequence>
<reference evidence="1" key="1">
    <citation type="submission" date="2016-10" db="EMBL/GenBank/DDBJ databases">
        <authorList>
            <person name="de Groot N.N."/>
        </authorList>
    </citation>
    <scope>NUCLEOTIDE SEQUENCE</scope>
</reference>
<dbReference type="EMBL" id="FPHG01000033">
    <property type="protein sequence ID" value="SFV57781.1"/>
    <property type="molecule type" value="Genomic_DNA"/>
</dbReference>
<proteinExistence type="predicted"/>
<name>A0A1W1BWE7_9ZZZZ</name>
<dbReference type="AlphaFoldDB" id="A0A1W1BWE7"/>
<gene>
    <name evidence="1" type="ORF">MNB_SV-9-703</name>
</gene>
<evidence type="ECO:0000313" key="1">
    <source>
        <dbReference type="EMBL" id="SFV57781.1"/>
    </source>
</evidence>
<organism evidence="1">
    <name type="scientific">hydrothermal vent metagenome</name>
    <dbReference type="NCBI Taxonomy" id="652676"/>
    <lineage>
        <taxon>unclassified sequences</taxon>
        <taxon>metagenomes</taxon>
        <taxon>ecological metagenomes</taxon>
    </lineage>
</organism>
<accession>A0A1W1BWE7</accession>